<evidence type="ECO:0000259" key="6">
    <source>
        <dbReference type="PROSITE" id="PS51755"/>
    </source>
</evidence>
<dbReference type="Pfam" id="PF00486">
    <property type="entry name" value="Trans_reg_C"/>
    <property type="match status" value="1"/>
</dbReference>
<dbReference type="RefSeq" id="WP_179656290.1">
    <property type="nucleotide sequence ID" value="NZ_JACBZR010000001.1"/>
</dbReference>
<dbReference type="EMBL" id="JACBZR010000001">
    <property type="protein sequence ID" value="NYI75581.1"/>
    <property type="molecule type" value="Genomic_DNA"/>
</dbReference>
<protein>
    <submittedName>
        <fullName evidence="7">DNA-binding SARP family transcriptional activator</fullName>
    </submittedName>
</protein>
<name>A0A7Z0DHB0_9ACTN</name>
<dbReference type="InterPro" id="IPR002182">
    <property type="entry name" value="NB-ARC"/>
</dbReference>
<dbReference type="InterPro" id="IPR027417">
    <property type="entry name" value="P-loop_NTPase"/>
</dbReference>
<keyword evidence="2" id="KW-0805">Transcription regulation</keyword>
<comment type="similarity">
    <text evidence="1">Belongs to the AfsR/DnrI/RedD regulatory family.</text>
</comment>
<dbReference type="SMART" id="SM00028">
    <property type="entry name" value="TPR"/>
    <property type="match status" value="4"/>
</dbReference>
<keyword evidence="8" id="KW-1185">Reference proteome</keyword>
<sequence length="911" mass="96935">MRVRVLGAVELVDGDGTAQRLSRTRRTLLALLAAARGAPVSSDLLVDELWRGSPPATGVNLLHQRVRDLRRALGEDRRQLQRRANGYALVGADIDQARFEELVEQGRVSAEAGDHERASMLLDAALGLWAGGAYGAVGESPMIATEAARLDELRLVAVESRAAADLALGRQAAVVGDLAPVVRANPLRERLWLLLMTALWQSGRTAEALAAYQRLFRVLRDELGVEPSKDVRDLHLRILDGDDPEPGSARTHEGVVPRQLPPVVTTFAGREDHLTALDQLVAERIDGGGRAVVISAIAGTAGIGKTTLALYWAHRAAPRFPDGQVFVNLRGFDPHDALDPLDALGVVLEAFGVERTRQPQDIDGRAGLLRSRLAGKRVLLVLDNARDSEQVRSLLPGSPGCMTLVTSRNRLSGLVAEAGARPMELGLLDDEEAYELLAGRLGKERLLDEPEAVDRIISLCASLPLALSVVAARAATRPAYALADLADELGESRLDGFGGGRGDLRATFSWSVRHLSEPAAHLFRLIGLHPGPSFTVLAAASLAGISRAAARRLLDELTEANLVTEVAPGRFVLHDLLREYAADLAAGEPASLREEAELRMIDHYVFSARSVHSAYDPHQNHLVATEPMRPGVTIEVVGDSGAALAWFAMQLPVLARVIDGAVARGIASDRIVLLIGALERLLDLQGRWIELASLAEAALPGVRHRVSQGGDPAGLGVVHRAAGAACGRLGRVDDALDHLGRALDLATESADLAAEGKTLHRLATLATASGDHAGAAVYAARAAEVFARAGDPIRAAWTTGRLGLYAALDGEYEAGLRHCEAALAELRRVAPGYRSEGNVIATIGWIHQRLGAVDEAAGHFEEAVTKLRAAGDLPGLADALGHLAETRAALGKHEDARCAREESDSILAQLG</sequence>
<dbReference type="SUPFAM" id="SSF52540">
    <property type="entry name" value="P-loop containing nucleoside triphosphate hydrolases"/>
    <property type="match status" value="1"/>
</dbReference>
<accession>A0A7Z0DHB0</accession>
<keyword evidence="4" id="KW-0804">Transcription</keyword>
<evidence type="ECO:0000256" key="2">
    <source>
        <dbReference type="ARBA" id="ARBA00023015"/>
    </source>
</evidence>
<dbReference type="SMART" id="SM00862">
    <property type="entry name" value="Trans_reg_C"/>
    <property type="match status" value="1"/>
</dbReference>
<dbReference type="PRINTS" id="PR00364">
    <property type="entry name" value="DISEASERSIST"/>
</dbReference>
<dbReference type="InterPro" id="IPR051677">
    <property type="entry name" value="AfsR-DnrI-RedD_regulator"/>
</dbReference>
<evidence type="ECO:0000313" key="8">
    <source>
        <dbReference type="Proteomes" id="UP000564496"/>
    </source>
</evidence>
<evidence type="ECO:0000256" key="3">
    <source>
        <dbReference type="ARBA" id="ARBA00023125"/>
    </source>
</evidence>
<dbReference type="GO" id="GO:0000160">
    <property type="term" value="P:phosphorelay signal transduction system"/>
    <property type="evidence" value="ECO:0007669"/>
    <property type="project" value="InterPro"/>
</dbReference>
<dbReference type="InterPro" id="IPR016032">
    <property type="entry name" value="Sig_transdc_resp-reg_C-effctor"/>
</dbReference>
<feature type="domain" description="OmpR/PhoB-type" evidence="6">
    <location>
        <begin position="1"/>
        <end position="91"/>
    </location>
</feature>
<dbReference type="Gene3D" id="3.40.50.300">
    <property type="entry name" value="P-loop containing nucleotide triphosphate hydrolases"/>
    <property type="match status" value="1"/>
</dbReference>
<evidence type="ECO:0000313" key="7">
    <source>
        <dbReference type="EMBL" id="NYI75581.1"/>
    </source>
</evidence>
<dbReference type="AlphaFoldDB" id="A0A7Z0DHB0"/>
<proteinExistence type="inferred from homology"/>
<organism evidence="7 8">
    <name type="scientific">Nocardioides panzhihuensis</name>
    <dbReference type="NCBI Taxonomy" id="860243"/>
    <lineage>
        <taxon>Bacteria</taxon>
        <taxon>Bacillati</taxon>
        <taxon>Actinomycetota</taxon>
        <taxon>Actinomycetes</taxon>
        <taxon>Propionibacteriales</taxon>
        <taxon>Nocardioidaceae</taxon>
        <taxon>Nocardioides</taxon>
    </lineage>
</organism>
<dbReference type="PANTHER" id="PTHR35807">
    <property type="entry name" value="TRANSCRIPTIONAL REGULATOR REDD-RELATED"/>
    <property type="match status" value="1"/>
</dbReference>
<dbReference type="Gene3D" id="1.25.40.10">
    <property type="entry name" value="Tetratricopeptide repeat domain"/>
    <property type="match status" value="3"/>
</dbReference>
<dbReference type="Proteomes" id="UP000564496">
    <property type="component" value="Unassembled WGS sequence"/>
</dbReference>
<dbReference type="InterPro" id="IPR011990">
    <property type="entry name" value="TPR-like_helical_dom_sf"/>
</dbReference>
<dbReference type="SUPFAM" id="SSF48452">
    <property type="entry name" value="TPR-like"/>
    <property type="match status" value="2"/>
</dbReference>
<evidence type="ECO:0000256" key="5">
    <source>
        <dbReference type="PROSITE-ProRule" id="PRU01091"/>
    </source>
</evidence>
<gene>
    <name evidence="7" type="ORF">BJ988_000229</name>
</gene>
<dbReference type="Gene3D" id="1.10.10.10">
    <property type="entry name" value="Winged helix-like DNA-binding domain superfamily/Winged helix DNA-binding domain"/>
    <property type="match status" value="1"/>
</dbReference>
<dbReference type="GO" id="GO:0043531">
    <property type="term" value="F:ADP binding"/>
    <property type="evidence" value="ECO:0007669"/>
    <property type="project" value="InterPro"/>
</dbReference>
<evidence type="ECO:0000256" key="1">
    <source>
        <dbReference type="ARBA" id="ARBA00005820"/>
    </source>
</evidence>
<evidence type="ECO:0000256" key="4">
    <source>
        <dbReference type="ARBA" id="ARBA00023163"/>
    </source>
</evidence>
<dbReference type="SUPFAM" id="SSF46894">
    <property type="entry name" value="C-terminal effector domain of the bipartite response regulators"/>
    <property type="match status" value="1"/>
</dbReference>
<comment type="caution">
    <text evidence="7">The sequence shown here is derived from an EMBL/GenBank/DDBJ whole genome shotgun (WGS) entry which is preliminary data.</text>
</comment>
<reference evidence="7 8" key="1">
    <citation type="submission" date="2020-07" db="EMBL/GenBank/DDBJ databases">
        <title>Sequencing the genomes of 1000 actinobacteria strains.</title>
        <authorList>
            <person name="Klenk H.-P."/>
        </authorList>
    </citation>
    <scope>NUCLEOTIDE SEQUENCE [LARGE SCALE GENOMIC DNA]</scope>
    <source>
        <strain evidence="7 8">DSM 26487</strain>
    </source>
</reference>
<dbReference type="InterPro" id="IPR001867">
    <property type="entry name" value="OmpR/PhoB-type_DNA-bd"/>
</dbReference>
<dbReference type="Pfam" id="PF00931">
    <property type="entry name" value="NB-ARC"/>
    <property type="match status" value="1"/>
</dbReference>
<dbReference type="CDD" id="cd15831">
    <property type="entry name" value="BTAD"/>
    <property type="match status" value="1"/>
</dbReference>
<dbReference type="GO" id="GO:0006355">
    <property type="term" value="P:regulation of DNA-templated transcription"/>
    <property type="evidence" value="ECO:0007669"/>
    <property type="project" value="InterPro"/>
</dbReference>
<dbReference type="Pfam" id="PF03704">
    <property type="entry name" value="BTAD"/>
    <property type="match status" value="1"/>
</dbReference>
<dbReference type="GO" id="GO:0003677">
    <property type="term" value="F:DNA binding"/>
    <property type="evidence" value="ECO:0007669"/>
    <property type="project" value="UniProtKB-UniRule"/>
</dbReference>
<keyword evidence="3 5" id="KW-0238">DNA-binding</keyword>
<dbReference type="InterPro" id="IPR019734">
    <property type="entry name" value="TPR_rpt"/>
</dbReference>
<dbReference type="SMART" id="SM01043">
    <property type="entry name" value="BTAD"/>
    <property type="match status" value="1"/>
</dbReference>
<dbReference type="PANTHER" id="PTHR35807:SF1">
    <property type="entry name" value="TRANSCRIPTIONAL REGULATOR REDD"/>
    <property type="match status" value="1"/>
</dbReference>
<feature type="DNA-binding region" description="OmpR/PhoB-type" evidence="5">
    <location>
        <begin position="1"/>
        <end position="91"/>
    </location>
</feature>
<dbReference type="InterPro" id="IPR036388">
    <property type="entry name" value="WH-like_DNA-bd_sf"/>
</dbReference>
<dbReference type="InterPro" id="IPR005158">
    <property type="entry name" value="BTAD"/>
</dbReference>
<dbReference type="PROSITE" id="PS51755">
    <property type="entry name" value="OMPR_PHOB"/>
    <property type="match status" value="1"/>
</dbReference>